<keyword evidence="6" id="KW-0456">Lyase</keyword>
<name>A0ABS4JLZ8_9BACL</name>
<accession>A0ABS4JLZ8</accession>
<dbReference type="RefSeq" id="WP_209866272.1">
    <property type="nucleotide sequence ID" value="NZ_JAGGLD010000011.1"/>
</dbReference>
<dbReference type="CDD" id="cd00449">
    <property type="entry name" value="PLPDE_IV"/>
    <property type="match status" value="1"/>
</dbReference>
<comment type="similarity">
    <text evidence="2 4">Belongs to the class-IV pyridoxal-phosphate-dependent aminotransferase family.</text>
</comment>
<dbReference type="GO" id="GO:0008696">
    <property type="term" value="F:4-amino-4-deoxychorismate lyase activity"/>
    <property type="evidence" value="ECO:0007669"/>
    <property type="project" value="UniProtKB-EC"/>
</dbReference>
<organism evidence="6 7">
    <name type="scientific">Paenibacillus shirakamiensis</name>
    <dbReference type="NCBI Taxonomy" id="1265935"/>
    <lineage>
        <taxon>Bacteria</taxon>
        <taxon>Bacillati</taxon>
        <taxon>Bacillota</taxon>
        <taxon>Bacilli</taxon>
        <taxon>Bacillales</taxon>
        <taxon>Paenibacillaceae</taxon>
        <taxon>Paenibacillus</taxon>
    </lineage>
</organism>
<evidence type="ECO:0000256" key="4">
    <source>
        <dbReference type="RuleBase" id="RU004106"/>
    </source>
</evidence>
<dbReference type="InterPro" id="IPR050571">
    <property type="entry name" value="Class-IV_PLP-Dep_Aminotrnsfr"/>
</dbReference>
<comment type="cofactor">
    <cofactor evidence="1 5">
        <name>pyridoxal 5'-phosphate</name>
        <dbReference type="ChEBI" id="CHEBI:597326"/>
    </cofactor>
</comment>
<dbReference type="SUPFAM" id="SSF56752">
    <property type="entry name" value="D-aminoacid aminotransferase-like PLP-dependent enzymes"/>
    <property type="match status" value="1"/>
</dbReference>
<dbReference type="PROSITE" id="PS00770">
    <property type="entry name" value="AA_TRANSFER_CLASS_4"/>
    <property type="match status" value="1"/>
</dbReference>
<dbReference type="EMBL" id="JAGGLD010000011">
    <property type="protein sequence ID" value="MBP2002729.1"/>
    <property type="molecule type" value="Genomic_DNA"/>
</dbReference>
<evidence type="ECO:0000256" key="1">
    <source>
        <dbReference type="ARBA" id="ARBA00001933"/>
    </source>
</evidence>
<evidence type="ECO:0000313" key="6">
    <source>
        <dbReference type="EMBL" id="MBP2002729.1"/>
    </source>
</evidence>
<dbReference type="PANTHER" id="PTHR42743">
    <property type="entry name" value="AMINO-ACID AMINOTRANSFERASE"/>
    <property type="match status" value="1"/>
</dbReference>
<keyword evidence="7" id="KW-1185">Reference proteome</keyword>
<dbReference type="InterPro" id="IPR043131">
    <property type="entry name" value="BCAT-like_N"/>
</dbReference>
<dbReference type="Gene3D" id="3.30.470.10">
    <property type="match status" value="1"/>
</dbReference>
<dbReference type="Proteomes" id="UP001519288">
    <property type="component" value="Unassembled WGS sequence"/>
</dbReference>
<protein>
    <submittedName>
        <fullName evidence="6">4-amino-4-deoxychorismate lyase</fullName>
        <ecNumber evidence="6">4.1.3.38</ecNumber>
    </submittedName>
</protein>
<comment type="caution">
    <text evidence="6">The sequence shown here is derived from an EMBL/GenBank/DDBJ whole genome shotgun (WGS) entry which is preliminary data.</text>
</comment>
<dbReference type="InterPro" id="IPR043132">
    <property type="entry name" value="BCAT-like_C"/>
</dbReference>
<dbReference type="InterPro" id="IPR036038">
    <property type="entry name" value="Aminotransferase-like"/>
</dbReference>
<dbReference type="PANTHER" id="PTHR42743:SF11">
    <property type="entry name" value="AMINODEOXYCHORISMATE LYASE"/>
    <property type="match status" value="1"/>
</dbReference>
<dbReference type="Gene3D" id="3.20.10.10">
    <property type="entry name" value="D-amino Acid Aminotransferase, subunit A, domain 2"/>
    <property type="match status" value="1"/>
</dbReference>
<evidence type="ECO:0000256" key="3">
    <source>
        <dbReference type="ARBA" id="ARBA00022898"/>
    </source>
</evidence>
<dbReference type="EC" id="4.1.3.38" evidence="6"/>
<evidence type="ECO:0000256" key="2">
    <source>
        <dbReference type="ARBA" id="ARBA00009320"/>
    </source>
</evidence>
<reference evidence="6 7" key="1">
    <citation type="submission" date="2021-03" db="EMBL/GenBank/DDBJ databases">
        <title>Genomic Encyclopedia of Type Strains, Phase IV (KMG-IV): sequencing the most valuable type-strain genomes for metagenomic binning, comparative biology and taxonomic classification.</title>
        <authorList>
            <person name="Goeker M."/>
        </authorList>
    </citation>
    <scope>NUCLEOTIDE SEQUENCE [LARGE SCALE GENOMIC DNA]</scope>
    <source>
        <strain evidence="6 7">DSM 26806</strain>
    </source>
</reference>
<evidence type="ECO:0000313" key="7">
    <source>
        <dbReference type="Proteomes" id="UP001519288"/>
    </source>
</evidence>
<dbReference type="InterPro" id="IPR018300">
    <property type="entry name" value="Aminotrans_IV_CS"/>
</dbReference>
<keyword evidence="3 5" id="KW-0663">Pyridoxal phosphate</keyword>
<proteinExistence type="inferred from homology"/>
<gene>
    <name evidence="6" type="ORF">J2Z69_003838</name>
</gene>
<sequence>MSSIGLNGKVVRSEKATISVMDHGFLYGVGLFETFRTYGGVPSLLRRHLDRMRSACISLGIVYEPDEDQLRHYIQDLLRANQLEDGYIRYTLTAGIDDLGLPSGDYLHPQEIIYIKPLPTMAAHFYEKGKALRLLQTRRNTPEGSVRLKSLHYMNNIIAKRELINIMLPGESPAEGLMLTESSYIAEGIVSNVFFIHEGIVHTPTIEAGILPGITRACVLELAASQGWKTEQGWYKWEQLLQADEVFITNSIQEIVPITLLIGTDGTNVTPLAGSACGPITKELIELYRKKAREQE</sequence>
<dbReference type="Pfam" id="PF01063">
    <property type="entry name" value="Aminotran_4"/>
    <property type="match status" value="1"/>
</dbReference>
<evidence type="ECO:0000256" key="5">
    <source>
        <dbReference type="RuleBase" id="RU004516"/>
    </source>
</evidence>
<dbReference type="InterPro" id="IPR001544">
    <property type="entry name" value="Aminotrans_IV"/>
</dbReference>